<organism evidence="1 2">
    <name type="scientific">Longimicrobium terrae</name>
    <dbReference type="NCBI Taxonomy" id="1639882"/>
    <lineage>
        <taxon>Bacteria</taxon>
        <taxon>Pseudomonadati</taxon>
        <taxon>Gemmatimonadota</taxon>
        <taxon>Longimicrobiia</taxon>
        <taxon>Longimicrobiales</taxon>
        <taxon>Longimicrobiaceae</taxon>
        <taxon>Longimicrobium</taxon>
    </lineage>
</organism>
<dbReference type="Proteomes" id="UP000582837">
    <property type="component" value="Unassembled WGS sequence"/>
</dbReference>
<dbReference type="AlphaFoldDB" id="A0A841H1S1"/>
<dbReference type="EMBL" id="JACHIA010000011">
    <property type="protein sequence ID" value="MBB6071886.1"/>
    <property type="molecule type" value="Genomic_DNA"/>
</dbReference>
<keyword evidence="2" id="KW-1185">Reference proteome</keyword>
<sequence length="455" mass="49912">MATQIHDEDVRSNVLVMPSRLCLNDLRVLDDLLQAAPGWEPEEADPLVDSFGVELWRAVANVRLWVDTPAERRDELFTRPLSAARRERRAHAEMQAPELVPALTVFAALVDSPRTAKAGELAQACLSVLRWAEDRGMAETAVQFAEAAAALVPASAKLANVAGRTCRFHGRSGRGEIWYERAVGLSRRHFGTTAGRREYISANLGLGAVCLDRNDIPAAIRKIKRAARAAWWAGMKGKAAEAYHDALYFSTMQSAYGRATQYARKAAHLYPVHHRRYPAMVHDVALLMIHLGMYAPALSLLHSVVKRIASPAERLIVWGTVARAAGGAERKSSFRKAEAEVRTMAPTFREKSPAALCSLAEGAALLGNWAVADEYVSESLALAREVGPEQVRDRIERIAADIARRVPGPPALPRSAAAGTVLGRLAPALRLRLARWRGRTWRPVRSSGDPETQEI</sequence>
<evidence type="ECO:0000313" key="2">
    <source>
        <dbReference type="Proteomes" id="UP000582837"/>
    </source>
</evidence>
<evidence type="ECO:0000313" key="1">
    <source>
        <dbReference type="EMBL" id="MBB6071886.1"/>
    </source>
</evidence>
<dbReference type="SUPFAM" id="SSF48452">
    <property type="entry name" value="TPR-like"/>
    <property type="match status" value="1"/>
</dbReference>
<dbReference type="RefSeq" id="WP_170035334.1">
    <property type="nucleotide sequence ID" value="NZ_JABDTL010000001.1"/>
</dbReference>
<comment type="caution">
    <text evidence="1">The sequence shown here is derived from an EMBL/GenBank/DDBJ whole genome shotgun (WGS) entry which is preliminary data.</text>
</comment>
<dbReference type="Gene3D" id="1.25.40.10">
    <property type="entry name" value="Tetratricopeptide repeat domain"/>
    <property type="match status" value="1"/>
</dbReference>
<gene>
    <name evidence="1" type="ORF">HNQ61_003546</name>
</gene>
<dbReference type="InterPro" id="IPR011990">
    <property type="entry name" value="TPR-like_helical_dom_sf"/>
</dbReference>
<reference evidence="1 2" key="1">
    <citation type="submission" date="2020-08" db="EMBL/GenBank/DDBJ databases">
        <title>Genomic Encyclopedia of Type Strains, Phase IV (KMG-IV): sequencing the most valuable type-strain genomes for metagenomic binning, comparative biology and taxonomic classification.</title>
        <authorList>
            <person name="Goeker M."/>
        </authorList>
    </citation>
    <scope>NUCLEOTIDE SEQUENCE [LARGE SCALE GENOMIC DNA]</scope>
    <source>
        <strain evidence="1 2">DSM 29007</strain>
    </source>
</reference>
<proteinExistence type="predicted"/>
<accession>A0A841H1S1</accession>
<protein>
    <submittedName>
        <fullName evidence="1">Tetratricopeptide (TPR) repeat protein</fullName>
    </submittedName>
</protein>
<name>A0A841H1S1_9BACT</name>